<feature type="compositionally biased region" description="Basic residues" evidence="1">
    <location>
        <begin position="107"/>
        <end position="121"/>
    </location>
</feature>
<proteinExistence type="predicted"/>
<organism evidence="2 3">
    <name type="scientific">Rhodococcoides kroppenstedtii</name>
    <dbReference type="NCBI Taxonomy" id="293050"/>
    <lineage>
        <taxon>Bacteria</taxon>
        <taxon>Bacillati</taxon>
        <taxon>Actinomycetota</taxon>
        <taxon>Actinomycetes</taxon>
        <taxon>Mycobacteriales</taxon>
        <taxon>Nocardiaceae</taxon>
        <taxon>Rhodococcoides</taxon>
    </lineage>
</organism>
<protein>
    <submittedName>
        <fullName evidence="2">Uncharacterized protein</fullName>
    </submittedName>
</protein>
<feature type="region of interest" description="Disordered" evidence="1">
    <location>
        <begin position="98"/>
        <end position="121"/>
    </location>
</feature>
<dbReference type="AlphaFoldDB" id="A0A1I0U9X9"/>
<name>A0A1I0U9X9_9NOCA</name>
<dbReference type="Proteomes" id="UP000182054">
    <property type="component" value="Unassembled WGS sequence"/>
</dbReference>
<dbReference type="OrthoDB" id="4469743at2"/>
<dbReference type="RefSeq" id="WP_068361658.1">
    <property type="nucleotide sequence ID" value="NZ_FOJN01000016.1"/>
</dbReference>
<accession>A0A1I0U9X9</accession>
<evidence type="ECO:0000313" key="2">
    <source>
        <dbReference type="EMBL" id="SFA60899.1"/>
    </source>
</evidence>
<evidence type="ECO:0000256" key="1">
    <source>
        <dbReference type="SAM" id="MobiDB-lite"/>
    </source>
</evidence>
<reference evidence="2 3" key="1">
    <citation type="submission" date="2016-10" db="EMBL/GenBank/DDBJ databases">
        <authorList>
            <person name="de Groot N.N."/>
        </authorList>
    </citation>
    <scope>NUCLEOTIDE SEQUENCE [LARGE SCALE GENOMIC DNA]</scope>
    <source>
        <strain evidence="2 3">DSM 44908</strain>
    </source>
</reference>
<evidence type="ECO:0000313" key="3">
    <source>
        <dbReference type="Proteomes" id="UP000182054"/>
    </source>
</evidence>
<dbReference type="GeneID" id="85487316"/>
<gene>
    <name evidence="2" type="ORF">SAMN05444374_11658</name>
</gene>
<dbReference type="EMBL" id="FOJN01000016">
    <property type="protein sequence ID" value="SFA60899.1"/>
    <property type="molecule type" value="Genomic_DNA"/>
</dbReference>
<sequence length="121" mass="13164">MGGSATCQKCNQPVLWFTTRERGTPVAVDPSPDPDEGTVMITAVSEPTETHLPARSTGGRRRRKEKTVFVDVLTGDALTAAIADKEKLFMLHSKTCPAGKPFNPRPAHVRLHLPPKPKGPR</sequence>